<evidence type="ECO:0008006" key="3">
    <source>
        <dbReference type="Google" id="ProtNLM"/>
    </source>
</evidence>
<dbReference type="PROSITE" id="PS51318">
    <property type="entry name" value="TAT"/>
    <property type="match status" value="1"/>
</dbReference>
<comment type="caution">
    <text evidence="1">The sequence shown here is derived from an EMBL/GenBank/DDBJ whole genome shotgun (WGS) entry which is preliminary data.</text>
</comment>
<organism evidence="1 2">
    <name type="scientific">Actinomadura parmotrematis</name>
    <dbReference type="NCBI Taxonomy" id="2864039"/>
    <lineage>
        <taxon>Bacteria</taxon>
        <taxon>Bacillati</taxon>
        <taxon>Actinomycetota</taxon>
        <taxon>Actinomycetes</taxon>
        <taxon>Streptosporangiales</taxon>
        <taxon>Thermomonosporaceae</taxon>
        <taxon>Actinomadura</taxon>
    </lineage>
</organism>
<protein>
    <recommendedName>
        <fullName evidence="3">Gluconate 2-dehydrogenase subunit 3 family protein</fullName>
    </recommendedName>
</protein>
<reference evidence="1 2" key="1">
    <citation type="submission" date="2021-07" db="EMBL/GenBank/DDBJ databases">
        <title>Actinomadura sp. PM05-2 isolated from lichen.</title>
        <authorList>
            <person name="Somphong A."/>
            <person name="Phongsopitanun W."/>
            <person name="Tanasupawat S."/>
            <person name="Peongsungnone V."/>
        </authorList>
    </citation>
    <scope>NUCLEOTIDE SEQUENCE [LARGE SCALE GENOMIC DNA]</scope>
    <source>
        <strain evidence="1 2">PM05-2</strain>
    </source>
</reference>
<name>A0ABS7FRZ4_9ACTN</name>
<sequence>MPDESPIPGDSPLRRRTLLGAVGLGAAAATAGTVAGAPAARAAAADPLAAWTLDTLTGLAVFVLPGPDPYSRNQGTPRTEPGGVEARLPEFLVDALDRYLPAPVVAAYTDALLAGAPALLGGVRAGGALPVKPGSSIPLSPLVALLLNIEALRVRPASLVGPFRSPFARLTYADKARVFELLEGADADLVAALDAGLPEPLKRTASGLLRFLGGALMELSALGGLSEWGVYDAGTRTLTGKPVGWTLTGYVPAAEGRPEFRGYYQGRREATG</sequence>
<accession>A0ABS7FRZ4</accession>
<dbReference type="RefSeq" id="WP_220166220.1">
    <property type="nucleotide sequence ID" value="NZ_JAIBOA010000007.1"/>
</dbReference>
<proteinExistence type="predicted"/>
<dbReference type="EMBL" id="JAIBOA010000007">
    <property type="protein sequence ID" value="MBW8483167.1"/>
    <property type="molecule type" value="Genomic_DNA"/>
</dbReference>
<evidence type="ECO:0000313" key="2">
    <source>
        <dbReference type="Proteomes" id="UP000774570"/>
    </source>
</evidence>
<dbReference type="Proteomes" id="UP000774570">
    <property type="component" value="Unassembled WGS sequence"/>
</dbReference>
<gene>
    <name evidence="1" type="ORF">K1Y72_12360</name>
</gene>
<evidence type="ECO:0000313" key="1">
    <source>
        <dbReference type="EMBL" id="MBW8483167.1"/>
    </source>
</evidence>
<dbReference type="InterPro" id="IPR006311">
    <property type="entry name" value="TAT_signal"/>
</dbReference>
<keyword evidence="2" id="KW-1185">Reference proteome</keyword>